<keyword evidence="2" id="KW-0812">Transmembrane</keyword>
<dbReference type="PANTHER" id="PTHR36804">
    <property type="entry name" value="OSJNBA0013K16.11 PROTEIN"/>
    <property type="match status" value="1"/>
</dbReference>
<dbReference type="EMBL" id="BDRX01000087">
    <property type="protein sequence ID" value="GBF96838.1"/>
    <property type="molecule type" value="Genomic_DNA"/>
</dbReference>
<protein>
    <submittedName>
        <fullName evidence="3">Uncharacterized protein</fullName>
    </submittedName>
</protein>
<gene>
    <name evidence="3" type="ORF">Rsub_09694</name>
</gene>
<keyword evidence="2" id="KW-1133">Transmembrane helix</keyword>
<dbReference type="PANTHER" id="PTHR36804:SF1">
    <property type="entry name" value="OS04G0585600 PROTEIN"/>
    <property type="match status" value="1"/>
</dbReference>
<feature type="compositionally biased region" description="Basic and acidic residues" evidence="1">
    <location>
        <begin position="196"/>
        <end position="208"/>
    </location>
</feature>
<comment type="caution">
    <text evidence="3">The sequence shown here is derived from an EMBL/GenBank/DDBJ whole genome shotgun (WGS) entry which is preliminary data.</text>
</comment>
<keyword evidence="2" id="KW-0472">Membrane</keyword>
<proteinExistence type="predicted"/>
<dbReference type="Proteomes" id="UP000247498">
    <property type="component" value="Unassembled WGS sequence"/>
</dbReference>
<dbReference type="InParanoid" id="A0A2V0PAF6"/>
<keyword evidence="4" id="KW-1185">Reference proteome</keyword>
<feature type="transmembrane region" description="Helical" evidence="2">
    <location>
        <begin position="36"/>
        <end position="56"/>
    </location>
</feature>
<dbReference type="OrthoDB" id="2014574at2759"/>
<evidence type="ECO:0000313" key="4">
    <source>
        <dbReference type="Proteomes" id="UP000247498"/>
    </source>
</evidence>
<feature type="region of interest" description="Disordered" evidence="1">
    <location>
        <begin position="149"/>
        <end position="168"/>
    </location>
</feature>
<evidence type="ECO:0000256" key="2">
    <source>
        <dbReference type="SAM" id="Phobius"/>
    </source>
</evidence>
<accession>A0A2V0PAF6</accession>
<evidence type="ECO:0000313" key="3">
    <source>
        <dbReference type="EMBL" id="GBF96838.1"/>
    </source>
</evidence>
<organism evidence="3 4">
    <name type="scientific">Raphidocelis subcapitata</name>
    <dbReference type="NCBI Taxonomy" id="307507"/>
    <lineage>
        <taxon>Eukaryota</taxon>
        <taxon>Viridiplantae</taxon>
        <taxon>Chlorophyta</taxon>
        <taxon>core chlorophytes</taxon>
        <taxon>Chlorophyceae</taxon>
        <taxon>CS clade</taxon>
        <taxon>Sphaeropleales</taxon>
        <taxon>Selenastraceae</taxon>
        <taxon>Raphidocelis</taxon>
    </lineage>
</organism>
<feature type="region of interest" description="Disordered" evidence="1">
    <location>
        <begin position="196"/>
        <end position="235"/>
    </location>
</feature>
<evidence type="ECO:0000256" key="1">
    <source>
        <dbReference type="SAM" id="MobiDB-lite"/>
    </source>
</evidence>
<name>A0A2V0PAF6_9CHLO</name>
<sequence length="235" mass="24128">MLAAGALAVGAGAALLAIFADPVPPERVREHQESNFRWALMGGISFFPLFNWLAWVLAALEDEANARLYYWFAGLYALPLLVNGFDQDAFSIALLLTGAVHVQAARIAATEPELQAKIARALSPLSVVKTVARAAAALFRALLPGPAPPRGTGAGSGGSLPAADGGREWGARVAGGAEKTRSEELQAALLEQELRDFDERLRERDAGRRGGGGGGGGGGGRSGGAAGAGGGDDGW</sequence>
<reference evidence="3 4" key="1">
    <citation type="journal article" date="2018" name="Sci. Rep.">
        <title>Raphidocelis subcapitata (=Pseudokirchneriella subcapitata) provides an insight into genome evolution and environmental adaptations in the Sphaeropleales.</title>
        <authorList>
            <person name="Suzuki S."/>
            <person name="Yamaguchi H."/>
            <person name="Nakajima N."/>
            <person name="Kawachi M."/>
        </authorList>
    </citation>
    <scope>NUCLEOTIDE SEQUENCE [LARGE SCALE GENOMIC DNA]</scope>
    <source>
        <strain evidence="3 4">NIES-35</strain>
    </source>
</reference>
<feature type="transmembrane region" description="Helical" evidence="2">
    <location>
        <begin position="68"/>
        <end position="85"/>
    </location>
</feature>
<feature type="compositionally biased region" description="Gly residues" evidence="1">
    <location>
        <begin position="209"/>
        <end position="235"/>
    </location>
</feature>
<dbReference type="AlphaFoldDB" id="A0A2V0PAF6"/>